<evidence type="ECO:0000256" key="5">
    <source>
        <dbReference type="ARBA" id="ARBA00022989"/>
    </source>
</evidence>
<evidence type="ECO:0000256" key="6">
    <source>
        <dbReference type="ARBA" id="ARBA00023136"/>
    </source>
</evidence>
<comment type="similarity">
    <text evidence="2">Belongs to the FAM187 family.</text>
</comment>
<dbReference type="PANTHER" id="PTHR32178">
    <property type="entry name" value="FAM187"/>
    <property type="match status" value="1"/>
</dbReference>
<dbReference type="EMBL" id="CAJRST010041110">
    <property type="protein sequence ID" value="CAG6021983.1"/>
    <property type="molecule type" value="Genomic_DNA"/>
</dbReference>
<feature type="chain" id="PRO_5035910524" evidence="8">
    <location>
        <begin position="30"/>
        <end position="279"/>
    </location>
</feature>
<evidence type="ECO:0000256" key="4">
    <source>
        <dbReference type="ARBA" id="ARBA00022729"/>
    </source>
</evidence>
<feature type="signal peptide" evidence="8">
    <location>
        <begin position="1"/>
        <end position="29"/>
    </location>
</feature>
<evidence type="ECO:0000313" key="10">
    <source>
        <dbReference type="Proteomes" id="UP000677803"/>
    </source>
</evidence>
<comment type="caution">
    <text evidence="9">The sequence shown here is derived from an EMBL/GenBank/DDBJ whole genome shotgun (WGS) entry which is preliminary data.</text>
</comment>
<dbReference type="InterPro" id="IPR036179">
    <property type="entry name" value="Ig-like_dom_sf"/>
</dbReference>
<dbReference type="InterPro" id="IPR039311">
    <property type="entry name" value="FAM187A/B"/>
</dbReference>
<dbReference type="GO" id="GO:0016020">
    <property type="term" value="C:membrane"/>
    <property type="evidence" value="ECO:0007669"/>
    <property type="project" value="UniProtKB-SubCell"/>
</dbReference>
<evidence type="ECO:0000256" key="2">
    <source>
        <dbReference type="ARBA" id="ARBA00008727"/>
    </source>
</evidence>
<evidence type="ECO:0000256" key="3">
    <source>
        <dbReference type="ARBA" id="ARBA00022692"/>
    </source>
</evidence>
<reference evidence="9" key="1">
    <citation type="submission" date="2021-05" db="EMBL/GenBank/DDBJ databases">
        <authorList>
            <person name="Tigano A."/>
        </authorList>
    </citation>
    <scope>NUCLEOTIDE SEQUENCE</scope>
</reference>
<feature type="non-terminal residue" evidence="9">
    <location>
        <position position="1"/>
    </location>
</feature>
<dbReference type="Gene3D" id="2.60.40.10">
    <property type="entry name" value="Immunoglobulins"/>
    <property type="match status" value="1"/>
</dbReference>
<evidence type="ECO:0000256" key="1">
    <source>
        <dbReference type="ARBA" id="ARBA00004479"/>
    </source>
</evidence>
<protein>
    <submittedName>
        <fullName evidence="9">(Atlantic silverside) hypothetical protein</fullName>
    </submittedName>
</protein>
<organism evidence="9 10">
    <name type="scientific">Menidia menidia</name>
    <name type="common">Atlantic silverside</name>
    <dbReference type="NCBI Taxonomy" id="238744"/>
    <lineage>
        <taxon>Eukaryota</taxon>
        <taxon>Metazoa</taxon>
        <taxon>Chordata</taxon>
        <taxon>Craniata</taxon>
        <taxon>Vertebrata</taxon>
        <taxon>Euteleostomi</taxon>
        <taxon>Actinopterygii</taxon>
        <taxon>Neopterygii</taxon>
        <taxon>Teleostei</taxon>
        <taxon>Neoteleostei</taxon>
        <taxon>Acanthomorphata</taxon>
        <taxon>Ovalentaria</taxon>
        <taxon>Atherinomorphae</taxon>
        <taxon>Atheriniformes</taxon>
        <taxon>Atherinopsidae</taxon>
        <taxon>Menidiinae</taxon>
        <taxon>Menidia</taxon>
    </lineage>
</organism>
<dbReference type="InterPro" id="IPR013783">
    <property type="entry name" value="Ig-like_fold"/>
</dbReference>
<evidence type="ECO:0000256" key="8">
    <source>
        <dbReference type="SAM" id="SignalP"/>
    </source>
</evidence>
<keyword evidence="6" id="KW-0472">Membrane</keyword>
<dbReference type="OrthoDB" id="9899560at2759"/>
<sequence length="279" mass="31173">MLVFPLQRSERLLMVGLLTALLLSPDAWGYEAPEDKQDVFSGQACPAFLTFRNAAYLAGVTVELPCHCKPQEVHSVVWFFRKHDARAEDTRALRDYHGNRLLDTSQVLHSADLQSRFSIRLFSLFVFRAGLQDSGLYICGSAHRDFFFGYDLDIQEARKLSFTPRMESQEGGEMPGPPQALYQVFTGYEPWTVCDRCGPPGEQVRIGLCYVRSRFLHVRYRRANQTVASCGSGGVPKAFGDLKDRTGGPSMEVRSCQVACPSETPPSSSLLSLMAFLGR</sequence>
<comment type="subcellular location">
    <subcellularLocation>
        <location evidence="1">Membrane</location>
        <topology evidence="1">Single-pass type I membrane protein</topology>
    </subcellularLocation>
</comment>
<keyword evidence="3" id="KW-0812">Transmembrane</keyword>
<dbReference type="PANTHER" id="PTHR32178:SF7">
    <property type="entry name" value="IG-LIKE V-TYPE DOMAIN-CONTAINING PROTEIN FAM187A"/>
    <property type="match status" value="1"/>
</dbReference>
<evidence type="ECO:0000256" key="7">
    <source>
        <dbReference type="ARBA" id="ARBA00023180"/>
    </source>
</evidence>
<accession>A0A8S4C0Y6</accession>
<keyword evidence="10" id="KW-1185">Reference proteome</keyword>
<gene>
    <name evidence="9" type="ORF">MMEN_LOCUS22165</name>
</gene>
<dbReference type="AlphaFoldDB" id="A0A8S4C0Y6"/>
<dbReference type="Proteomes" id="UP000677803">
    <property type="component" value="Unassembled WGS sequence"/>
</dbReference>
<proteinExistence type="inferred from homology"/>
<dbReference type="SUPFAM" id="SSF48726">
    <property type="entry name" value="Immunoglobulin"/>
    <property type="match status" value="1"/>
</dbReference>
<keyword evidence="4 8" id="KW-0732">Signal</keyword>
<keyword evidence="5" id="KW-1133">Transmembrane helix</keyword>
<evidence type="ECO:0000313" key="9">
    <source>
        <dbReference type="EMBL" id="CAG6021983.1"/>
    </source>
</evidence>
<name>A0A8S4C0Y6_9TELE</name>
<keyword evidence="7" id="KW-0325">Glycoprotein</keyword>